<organism evidence="2">
    <name type="scientific">marine metagenome</name>
    <dbReference type="NCBI Taxonomy" id="408172"/>
    <lineage>
        <taxon>unclassified sequences</taxon>
        <taxon>metagenomes</taxon>
        <taxon>ecological metagenomes</taxon>
    </lineage>
</organism>
<dbReference type="EMBL" id="UINC01169994">
    <property type="protein sequence ID" value="SVD73819.1"/>
    <property type="molecule type" value="Genomic_DNA"/>
</dbReference>
<feature type="compositionally biased region" description="Polar residues" evidence="1">
    <location>
        <begin position="1"/>
        <end position="12"/>
    </location>
</feature>
<feature type="compositionally biased region" description="Polar residues" evidence="1">
    <location>
        <begin position="23"/>
        <end position="32"/>
    </location>
</feature>
<reference evidence="2" key="1">
    <citation type="submission" date="2018-05" db="EMBL/GenBank/DDBJ databases">
        <authorList>
            <person name="Lanie J.A."/>
            <person name="Ng W.-L."/>
            <person name="Kazmierczak K.M."/>
            <person name="Andrzejewski T.M."/>
            <person name="Davidsen T.M."/>
            <person name="Wayne K.J."/>
            <person name="Tettelin H."/>
            <person name="Glass J.I."/>
            <person name="Rusch D."/>
            <person name="Podicherti R."/>
            <person name="Tsui H.-C.T."/>
            <person name="Winkler M.E."/>
        </authorList>
    </citation>
    <scope>NUCLEOTIDE SEQUENCE</scope>
</reference>
<evidence type="ECO:0000256" key="1">
    <source>
        <dbReference type="SAM" id="MobiDB-lite"/>
    </source>
</evidence>
<feature type="non-terminal residue" evidence="2">
    <location>
        <position position="1"/>
    </location>
</feature>
<proteinExistence type="predicted"/>
<feature type="region of interest" description="Disordered" evidence="1">
    <location>
        <begin position="1"/>
        <end position="32"/>
    </location>
</feature>
<name>A0A382XSI9_9ZZZZ</name>
<evidence type="ECO:0000313" key="2">
    <source>
        <dbReference type="EMBL" id="SVD73819.1"/>
    </source>
</evidence>
<accession>A0A382XSI9</accession>
<sequence>PRLKDSSATTPALANFPRAPESFQPSSSGHSS</sequence>
<feature type="non-terminal residue" evidence="2">
    <location>
        <position position="32"/>
    </location>
</feature>
<dbReference type="AlphaFoldDB" id="A0A382XSI9"/>
<gene>
    <name evidence="2" type="ORF">METZ01_LOCUS426673</name>
</gene>
<protein>
    <submittedName>
        <fullName evidence="2">Uncharacterized protein</fullName>
    </submittedName>
</protein>